<evidence type="ECO:0000313" key="13">
    <source>
        <dbReference type="EMBL" id="MQY09752.1"/>
    </source>
</evidence>
<dbReference type="AlphaFoldDB" id="A0A7K0C9G1"/>
<dbReference type="Pfam" id="PF00083">
    <property type="entry name" value="Sugar_tr"/>
    <property type="match status" value="1"/>
</dbReference>
<feature type="transmembrane region" description="Helical" evidence="11">
    <location>
        <begin position="225"/>
        <end position="248"/>
    </location>
</feature>
<feature type="transmembrane region" description="Helical" evidence="11">
    <location>
        <begin position="192"/>
        <end position="213"/>
    </location>
</feature>
<accession>A0A7K0C9G1</accession>
<evidence type="ECO:0000256" key="8">
    <source>
        <dbReference type="ARBA" id="ARBA00023136"/>
    </source>
</evidence>
<evidence type="ECO:0000256" key="6">
    <source>
        <dbReference type="ARBA" id="ARBA00022692"/>
    </source>
</evidence>
<evidence type="ECO:0000256" key="10">
    <source>
        <dbReference type="SAM" id="MobiDB-lite"/>
    </source>
</evidence>
<keyword evidence="7 11" id="KW-1133">Transmembrane helix</keyword>
<evidence type="ECO:0000313" key="14">
    <source>
        <dbReference type="Proteomes" id="UP000487268"/>
    </source>
</evidence>
<feature type="transmembrane region" description="Helical" evidence="11">
    <location>
        <begin position="414"/>
        <end position="437"/>
    </location>
</feature>
<dbReference type="PRINTS" id="PR00171">
    <property type="entry name" value="SUGRTRNSPORT"/>
</dbReference>
<gene>
    <name evidence="13" type="primary">xylE</name>
    <name evidence="13" type="ORF">ACRB68_78810</name>
</gene>
<feature type="transmembrane region" description="Helical" evidence="11">
    <location>
        <begin position="134"/>
        <end position="155"/>
    </location>
</feature>
<dbReference type="InterPro" id="IPR050814">
    <property type="entry name" value="Myo-inositol_Transporter"/>
</dbReference>
<dbReference type="InterPro" id="IPR047984">
    <property type="entry name" value="XylE-like"/>
</dbReference>
<keyword evidence="5" id="KW-0762">Sugar transport</keyword>
<dbReference type="NCBIfam" id="TIGR00879">
    <property type="entry name" value="SP"/>
    <property type="match status" value="1"/>
</dbReference>
<dbReference type="Proteomes" id="UP000487268">
    <property type="component" value="Unassembled WGS sequence"/>
</dbReference>
<keyword evidence="14" id="KW-1185">Reference proteome</keyword>
<evidence type="ECO:0000256" key="11">
    <source>
        <dbReference type="SAM" id="Phobius"/>
    </source>
</evidence>
<dbReference type="GO" id="GO:0022857">
    <property type="term" value="F:transmembrane transporter activity"/>
    <property type="evidence" value="ECO:0007669"/>
    <property type="project" value="InterPro"/>
</dbReference>
<comment type="subcellular location">
    <subcellularLocation>
        <location evidence="1">Cell membrane</location>
        <topology evidence="1">Multi-pass membrane protein</topology>
    </subcellularLocation>
</comment>
<feature type="transmembrane region" description="Helical" evidence="11">
    <location>
        <begin position="484"/>
        <end position="504"/>
    </location>
</feature>
<dbReference type="PROSITE" id="PS50850">
    <property type="entry name" value="MFS"/>
    <property type="match status" value="1"/>
</dbReference>
<evidence type="ECO:0000256" key="4">
    <source>
        <dbReference type="ARBA" id="ARBA00022475"/>
    </source>
</evidence>
<dbReference type="PROSITE" id="PS00216">
    <property type="entry name" value="SUGAR_TRANSPORT_1"/>
    <property type="match status" value="1"/>
</dbReference>
<evidence type="ECO:0000256" key="5">
    <source>
        <dbReference type="ARBA" id="ARBA00022597"/>
    </source>
</evidence>
<feature type="transmembrane region" description="Helical" evidence="11">
    <location>
        <begin position="94"/>
        <end position="114"/>
    </location>
</feature>
<dbReference type="InterPro" id="IPR005829">
    <property type="entry name" value="Sugar_transporter_CS"/>
</dbReference>
<feature type="transmembrane region" description="Helical" evidence="11">
    <location>
        <begin position="385"/>
        <end position="407"/>
    </location>
</feature>
<feature type="transmembrane region" description="Helical" evidence="11">
    <location>
        <begin position="268"/>
        <end position="287"/>
    </location>
</feature>
<feature type="transmembrane region" description="Helical" evidence="11">
    <location>
        <begin position="449"/>
        <end position="477"/>
    </location>
</feature>
<name>A0A7K0C9G1_9ACTN</name>
<reference evidence="13 14" key="1">
    <citation type="submission" date="2019-10" db="EMBL/GenBank/DDBJ databases">
        <title>Actinomadura rubteroloni sp. nov. and Actinomadura macrotermitis sp. nov., isolated from the gut of fungus growing-termite Macrotermes natalensis.</title>
        <authorList>
            <person name="Benndorf R."/>
            <person name="Martin K."/>
            <person name="Kuefner M."/>
            <person name="De Beer W."/>
            <person name="Kaster A.-K."/>
            <person name="Vollmers J."/>
            <person name="Poulsen M."/>
            <person name="Beemelmanns C."/>
        </authorList>
    </citation>
    <scope>NUCLEOTIDE SEQUENCE [LARGE SCALE GENOMIC DNA]</scope>
    <source>
        <strain evidence="13 14">RB68</strain>
    </source>
</reference>
<comment type="similarity">
    <text evidence="2 9">Belongs to the major facilitator superfamily. Sugar transporter (TC 2.A.1.1) family.</text>
</comment>
<feature type="transmembrane region" description="Helical" evidence="11">
    <location>
        <begin position="167"/>
        <end position="186"/>
    </location>
</feature>
<dbReference type="PANTHER" id="PTHR48020">
    <property type="entry name" value="PROTON MYO-INOSITOL COTRANSPORTER"/>
    <property type="match status" value="1"/>
</dbReference>
<feature type="domain" description="Major facilitator superfamily (MFS) profile" evidence="12">
    <location>
        <begin position="101"/>
        <end position="542"/>
    </location>
</feature>
<feature type="transmembrane region" description="Helical" evidence="11">
    <location>
        <begin position="348"/>
        <end position="370"/>
    </location>
</feature>
<keyword evidence="6 11" id="KW-0812">Transmembrane</keyword>
<dbReference type="FunFam" id="1.20.1250.20:FF:000122">
    <property type="entry name" value="D-xylose transporter XylE"/>
    <property type="match status" value="1"/>
</dbReference>
<evidence type="ECO:0000256" key="9">
    <source>
        <dbReference type="RuleBase" id="RU003346"/>
    </source>
</evidence>
<evidence type="ECO:0000256" key="1">
    <source>
        <dbReference type="ARBA" id="ARBA00004651"/>
    </source>
</evidence>
<dbReference type="InterPro" id="IPR036259">
    <property type="entry name" value="MFS_trans_sf"/>
</dbReference>
<dbReference type="Gene3D" id="1.20.1250.20">
    <property type="entry name" value="MFS general substrate transporter like domains"/>
    <property type="match status" value="2"/>
</dbReference>
<dbReference type="CDD" id="cd17359">
    <property type="entry name" value="MFS_XylE_like"/>
    <property type="match status" value="1"/>
</dbReference>
<comment type="caution">
    <text evidence="13">The sequence shown here is derived from an EMBL/GenBank/DDBJ whole genome shotgun (WGS) entry which is preliminary data.</text>
</comment>
<feature type="transmembrane region" description="Helical" evidence="11">
    <location>
        <begin position="516"/>
        <end position="535"/>
    </location>
</feature>
<dbReference type="InterPro" id="IPR005828">
    <property type="entry name" value="MFS_sugar_transport-like"/>
</dbReference>
<evidence type="ECO:0000256" key="7">
    <source>
        <dbReference type="ARBA" id="ARBA00022989"/>
    </source>
</evidence>
<evidence type="ECO:0000256" key="2">
    <source>
        <dbReference type="ARBA" id="ARBA00010992"/>
    </source>
</evidence>
<protein>
    <submittedName>
        <fullName evidence="13">D-xylose-proton symporter</fullName>
    </submittedName>
</protein>
<proteinExistence type="inferred from homology"/>
<dbReference type="EMBL" id="WEGH01000007">
    <property type="protein sequence ID" value="MQY09752.1"/>
    <property type="molecule type" value="Genomic_DNA"/>
</dbReference>
<evidence type="ECO:0000256" key="3">
    <source>
        <dbReference type="ARBA" id="ARBA00022448"/>
    </source>
</evidence>
<dbReference type="InterPro" id="IPR020846">
    <property type="entry name" value="MFS_dom"/>
</dbReference>
<feature type="region of interest" description="Disordered" evidence="10">
    <location>
        <begin position="548"/>
        <end position="568"/>
    </location>
</feature>
<feature type="region of interest" description="Disordered" evidence="10">
    <location>
        <begin position="27"/>
        <end position="47"/>
    </location>
</feature>
<keyword evidence="8 11" id="KW-0472">Membrane</keyword>
<dbReference type="GO" id="GO:0005886">
    <property type="term" value="C:plasma membrane"/>
    <property type="evidence" value="ECO:0007669"/>
    <property type="project" value="UniProtKB-SubCell"/>
</dbReference>
<sequence length="568" mass="59980">MPPEREIATTAPGTARRITGAGFTLRERRRSPFPGARRPARPPRMPPVLRHVAGLRQWIFLHKARAMGKIHDMATHSSGAQPSPASKEDGPSHATATAALLACAAALGGFLFGYDTSVINGTVDALKSQFHLNSVVVGLVVSAALLGCAVGAWFAGPLADRLGRIRVMQIAALLFFVSAVGSALAFNAVDLTFWRVVGGLAIGAASVIAPAYIAEVAPASMRGRLGSLQQLAIVLGIFAALVADYIIAEVSDGGAAGDFPWGGSAWRWMFASAAVPALLYGAIATTIPESPRYLVKKHELGRARQVLGRLMPPPEVDAKVGEIVKSVKSDRRVRLSDLKGDRFGLKPIVWTGILLSVFQQFVGINVIFYYSSTLWQSVGFSEGDAMLTSVITSITNIVTTLIAIALVDKVGRRPLLLAGAAGMTVTLAVMTVCFATAPLVDGKPALGDVAGPTALIAANLYVLAFGATWGPVVWVLLGEMFNNWIRTSALAVAAAAQWIANWIITTSFPGMASVSLGLAYGTYAVFAALAFVFVFKAVPETKGRELEDMDSLHAPGHGRSRTGEEPVR</sequence>
<evidence type="ECO:0000259" key="12">
    <source>
        <dbReference type="PROSITE" id="PS50850"/>
    </source>
</evidence>
<keyword evidence="3 9" id="KW-0813">Transport</keyword>
<dbReference type="PANTHER" id="PTHR48020:SF12">
    <property type="entry name" value="PROTON MYO-INOSITOL COTRANSPORTER"/>
    <property type="match status" value="1"/>
</dbReference>
<organism evidence="13 14">
    <name type="scientific">Actinomadura macrotermitis</name>
    <dbReference type="NCBI Taxonomy" id="2585200"/>
    <lineage>
        <taxon>Bacteria</taxon>
        <taxon>Bacillati</taxon>
        <taxon>Actinomycetota</taxon>
        <taxon>Actinomycetes</taxon>
        <taxon>Streptosporangiales</taxon>
        <taxon>Thermomonosporaceae</taxon>
        <taxon>Actinomadura</taxon>
    </lineage>
</organism>
<dbReference type="PROSITE" id="PS00217">
    <property type="entry name" value="SUGAR_TRANSPORT_2"/>
    <property type="match status" value="1"/>
</dbReference>
<dbReference type="SUPFAM" id="SSF103473">
    <property type="entry name" value="MFS general substrate transporter"/>
    <property type="match status" value="1"/>
</dbReference>
<dbReference type="InterPro" id="IPR003663">
    <property type="entry name" value="Sugar/inositol_transpt"/>
</dbReference>
<keyword evidence="4" id="KW-1003">Cell membrane</keyword>